<organism evidence="3 4">
    <name type="scientific">Amycolatopsis xylanica</name>
    <dbReference type="NCBI Taxonomy" id="589385"/>
    <lineage>
        <taxon>Bacteria</taxon>
        <taxon>Bacillati</taxon>
        <taxon>Actinomycetota</taxon>
        <taxon>Actinomycetes</taxon>
        <taxon>Pseudonocardiales</taxon>
        <taxon>Pseudonocardiaceae</taxon>
        <taxon>Amycolatopsis</taxon>
    </lineage>
</organism>
<dbReference type="PANTHER" id="PTHR22754">
    <property type="entry name" value="DISCO-INTERACTING PROTEIN 2 DIP2 -RELATED"/>
    <property type="match status" value="1"/>
</dbReference>
<dbReference type="EMBL" id="FNON01000001">
    <property type="protein sequence ID" value="SDW77999.1"/>
    <property type="molecule type" value="Genomic_DNA"/>
</dbReference>
<feature type="domain" description="AMP-dependent synthetase/ligase" evidence="2">
    <location>
        <begin position="22"/>
        <end position="403"/>
    </location>
</feature>
<evidence type="ECO:0000313" key="3">
    <source>
        <dbReference type="EMBL" id="SDW77999.1"/>
    </source>
</evidence>
<dbReference type="OrthoDB" id="3671040at2"/>
<dbReference type="InterPro" id="IPR045851">
    <property type="entry name" value="AMP-bd_C_sf"/>
</dbReference>
<name>A0A1H2WD74_9PSEU</name>
<dbReference type="InterPro" id="IPR000873">
    <property type="entry name" value="AMP-dep_synth/lig_dom"/>
</dbReference>
<reference evidence="3 4" key="1">
    <citation type="submission" date="2016-10" db="EMBL/GenBank/DDBJ databases">
        <authorList>
            <person name="de Groot N.N."/>
        </authorList>
    </citation>
    <scope>NUCLEOTIDE SEQUENCE [LARGE SCALE GENOMIC DNA]</scope>
    <source>
        <strain evidence="3 4">CPCC 202699</strain>
    </source>
</reference>
<keyword evidence="4" id="KW-1185">Reference proteome</keyword>
<dbReference type="RefSeq" id="WP_091287729.1">
    <property type="nucleotide sequence ID" value="NZ_FNON01000001.1"/>
</dbReference>
<dbReference type="Gene3D" id="3.30.300.30">
    <property type="match status" value="1"/>
</dbReference>
<proteinExistence type="inferred from homology"/>
<protein>
    <submittedName>
        <fullName evidence="3">Acyl-CoA synthetase (AMP-forming)/AMP-acid ligase II</fullName>
    </submittedName>
</protein>
<accession>A0A1H2WD74</accession>
<evidence type="ECO:0000256" key="1">
    <source>
        <dbReference type="ARBA" id="ARBA00006432"/>
    </source>
</evidence>
<evidence type="ECO:0000259" key="2">
    <source>
        <dbReference type="Pfam" id="PF00501"/>
    </source>
</evidence>
<dbReference type="PANTHER" id="PTHR22754:SF32">
    <property type="entry name" value="DISCO-INTERACTING PROTEIN 2"/>
    <property type="match status" value="1"/>
</dbReference>
<dbReference type="SUPFAM" id="SSF56801">
    <property type="entry name" value="Acetyl-CoA synthetase-like"/>
    <property type="match status" value="1"/>
</dbReference>
<dbReference type="STRING" id="589385.SAMN05421504_1011485"/>
<comment type="similarity">
    <text evidence="1">Belongs to the ATP-dependent AMP-binding enzyme family.</text>
</comment>
<dbReference type="Proteomes" id="UP000199515">
    <property type="component" value="Unassembled WGS sequence"/>
</dbReference>
<dbReference type="AlphaFoldDB" id="A0A1H2WD74"/>
<keyword evidence="3" id="KW-0436">Ligase</keyword>
<dbReference type="GO" id="GO:0005886">
    <property type="term" value="C:plasma membrane"/>
    <property type="evidence" value="ECO:0007669"/>
    <property type="project" value="TreeGrafter"/>
</dbReference>
<dbReference type="GO" id="GO:0070566">
    <property type="term" value="F:adenylyltransferase activity"/>
    <property type="evidence" value="ECO:0007669"/>
    <property type="project" value="TreeGrafter"/>
</dbReference>
<dbReference type="Pfam" id="PF00501">
    <property type="entry name" value="AMP-binding"/>
    <property type="match status" value="1"/>
</dbReference>
<dbReference type="InterPro" id="IPR042099">
    <property type="entry name" value="ANL_N_sf"/>
</dbReference>
<dbReference type="GO" id="GO:0016874">
    <property type="term" value="F:ligase activity"/>
    <property type="evidence" value="ECO:0007669"/>
    <property type="project" value="UniProtKB-KW"/>
</dbReference>
<dbReference type="InterPro" id="IPR020845">
    <property type="entry name" value="AMP-binding_CS"/>
</dbReference>
<gene>
    <name evidence="3" type="ORF">SAMN05421504_1011485</name>
</gene>
<dbReference type="PROSITE" id="PS00455">
    <property type="entry name" value="AMP_BINDING"/>
    <property type="match status" value="1"/>
</dbReference>
<dbReference type="Gene3D" id="3.40.50.12780">
    <property type="entry name" value="N-terminal domain of ligase-like"/>
    <property type="match status" value="1"/>
</dbReference>
<sequence length="562" mass="59831">MTHLWDLIRRALRPDTALHLPGEGRSVPAVELITGAESTAAGIVAELGGTQPKRLGLLADNGEPWVRGLFATFRLDAAVVPLPLPAAFAGPDAYVGHLARIARDAELDAILVNPGFARRTVDRLAQALPGIALIDITEAGDRQALPPSDYRGGDAEAVIQYTSGSTSHPKGVVLSHDNVAAGLATINDAIQWLPEDVLGLWLPLFHDMGLFSLLSSFVRGSAVCLWSPSEFVRRPMKWLGSFAASPATALPAPNFFYDYLVAAAAKQGVPDGLDLSGWRLGSNGAEPVQRRTIEAFAEMFGPYGARPELICPTYGMAEATLMVSYSGTGTQARILDVDRDQLDVGRPIQLAAQGKERTRAVVSCGPAAGSVRFRTAEEDGTPLADDVVGEIQITGPPVTRGYLGLPPERQPFTPDGWLRTGDLGFVHDGELYVVGRSKDMIVVRGQNYYAEDVEEIVRTTPGVNGRRGAAFAWADGEEERMAVLWETSADPAESAAIGAAICERLAARLGLLAVQVVPVAPSTIPFTSSGKVKRTSAIELCRKTGLLDTAGSVTRIPEGLSR</sequence>
<evidence type="ECO:0000313" key="4">
    <source>
        <dbReference type="Proteomes" id="UP000199515"/>
    </source>
</evidence>
<dbReference type="GO" id="GO:0006633">
    <property type="term" value="P:fatty acid biosynthetic process"/>
    <property type="evidence" value="ECO:0007669"/>
    <property type="project" value="TreeGrafter"/>
</dbReference>